<keyword evidence="8" id="KW-1185">Reference proteome</keyword>
<sequence>MPRAPVVCITHGGGPMPVLEPQMGSHGHDALNESLRTRVREILRLGTSEAPRAIVVITPHWRPDYPTVTMVDKPPICYDFEPSHPPAAWDIQYEAPGSSEVANLVYDAFSAADLKTGKDFERGFDHGVFIPFIFISPSGEVPLISVSISSSSDPDLYTRMGQALIKLREDNIAVVGSGFASYHNVPMMRKLYFADPASAEMTEWRNKVTDFNRALADIVTTADPEERAKRLQKWRELPFAYDVHPDNEDEHILPLFVSSGAADNSKGEFFSDPFGGVEVYTFYWSE</sequence>
<dbReference type="PANTHER" id="PTHR30096:SF0">
    <property type="entry name" value="4,5-DOPA DIOXYGENASE EXTRADIOL-LIKE PROTEIN"/>
    <property type="match status" value="1"/>
</dbReference>
<evidence type="ECO:0000256" key="3">
    <source>
        <dbReference type="ARBA" id="ARBA00022723"/>
    </source>
</evidence>
<dbReference type="SUPFAM" id="SSF53213">
    <property type="entry name" value="LigB-like"/>
    <property type="match status" value="1"/>
</dbReference>
<comment type="caution">
    <text evidence="7">The sequence shown here is derived from an EMBL/GenBank/DDBJ whole genome shotgun (WGS) entry which is preliminary data.</text>
</comment>
<dbReference type="PANTHER" id="PTHR30096">
    <property type="entry name" value="4,5-DOPA DIOXYGENASE EXTRADIOL-LIKE PROTEIN"/>
    <property type="match status" value="1"/>
</dbReference>
<proteinExistence type="inferred from homology"/>
<dbReference type="AlphaFoldDB" id="A0A1G4BFF4"/>
<dbReference type="RefSeq" id="XP_022477230.1">
    <property type="nucleotide sequence ID" value="XM_022616379.1"/>
</dbReference>
<evidence type="ECO:0000259" key="6">
    <source>
        <dbReference type="Pfam" id="PF02900"/>
    </source>
</evidence>
<dbReference type="GO" id="GO:0008270">
    <property type="term" value="F:zinc ion binding"/>
    <property type="evidence" value="ECO:0007669"/>
    <property type="project" value="InterPro"/>
</dbReference>
<reference evidence="7 8" key="1">
    <citation type="submission" date="2016-09" db="EMBL/GenBank/DDBJ databases">
        <authorList>
            <person name="Capua I."/>
            <person name="De Benedictis P."/>
            <person name="Joannis T."/>
            <person name="Lombin L.H."/>
            <person name="Cattoli G."/>
        </authorList>
    </citation>
    <scope>NUCLEOTIDE SEQUENCE [LARGE SCALE GENOMIC DNA]</scope>
    <source>
        <strain evidence="7 8">IMI 309357</strain>
    </source>
</reference>
<organism evidence="7 8">
    <name type="scientific">Colletotrichum orchidophilum</name>
    <dbReference type="NCBI Taxonomy" id="1209926"/>
    <lineage>
        <taxon>Eukaryota</taxon>
        <taxon>Fungi</taxon>
        <taxon>Dikarya</taxon>
        <taxon>Ascomycota</taxon>
        <taxon>Pezizomycotina</taxon>
        <taxon>Sordariomycetes</taxon>
        <taxon>Hypocreomycetidae</taxon>
        <taxon>Glomerellales</taxon>
        <taxon>Glomerellaceae</taxon>
        <taxon>Colletotrichum</taxon>
    </lineage>
</organism>
<protein>
    <recommendedName>
        <fullName evidence="6">Extradiol ring-cleavage dioxygenase class III enzyme subunit B domain-containing protein</fullName>
    </recommendedName>
</protein>
<evidence type="ECO:0000256" key="5">
    <source>
        <dbReference type="ARBA" id="ARBA00023002"/>
    </source>
</evidence>
<dbReference type="InterPro" id="IPR004183">
    <property type="entry name" value="Xdiol_dOase_suB"/>
</dbReference>
<dbReference type="EMBL" id="MJBS01000031">
    <property type="protein sequence ID" value="OHF00086.1"/>
    <property type="molecule type" value="Genomic_DNA"/>
</dbReference>
<keyword evidence="3" id="KW-0479">Metal-binding</keyword>
<dbReference type="GeneID" id="34557889"/>
<dbReference type="CDD" id="cd07363">
    <property type="entry name" value="45_DOPA_Dioxygenase"/>
    <property type="match status" value="1"/>
</dbReference>
<accession>A0A1G4BFF4</accession>
<dbReference type="PIRSF" id="PIRSF006157">
    <property type="entry name" value="Doxgns_DODA"/>
    <property type="match status" value="1"/>
</dbReference>
<dbReference type="OrthoDB" id="7396853at2759"/>
<evidence type="ECO:0000313" key="8">
    <source>
        <dbReference type="Proteomes" id="UP000176998"/>
    </source>
</evidence>
<dbReference type="Pfam" id="PF02900">
    <property type="entry name" value="LigB"/>
    <property type="match status" value="1"/>
</dbReference>
<evidence type="ECO:0000256" key="2">
    <source>
        <dbReference type="ARBA" id="ARBA00007581"/>
    </source>
</evidence>
<keyword evidence="5" id="KW-0560">Oxidoreductase</keyword>
<comment type="cofactor">
    <cofactor evidence="1">
        <name>Zn(2+)</name>
        <dbReference type="ChEBI" id="CHEBI:29105"/>
    </cofactor>
</comment>
<feature type="domain" description="Extradiol ring-cleavage dioxygenase class III enzyme subunit B" evidence="6">
    <location>
        <begin position="7"/>
        <end position="272"/>
    </location>
</feature>
<evidence type="ECO:0000313" key="7">
    <source>
        <dbReference type="EMBL" id="OHF00086.1"/>
    </source>
</evidence>
<dbReference type="InterPro" id="IPR014436">
    <property type="entry name" value="Extradiol_dOase_DODA"/>
</dbReference>
<evidence type="ECO:0000256" key="4">
    <source>
        <dbReference type="ARBA" id="ARBA00022833"/>
    </source>
</evidence>
<gene>
    <name evidence="7" type="ORF">CORC01_04732</name>
</gene>
<dbReference type="GO" id="GO:0008198">
    <property type="term" value="F:ferrous iron binding"/>
    <property type="evidence" value="ECO:0007669"/>
    <property type="project" value="InterPro"/>
</dbReference>
<keyword evidence="4" id="KW-0862">Zinc</keyword>
<dbReference type="Gene3D" id="3.40.830.10">
    <property type="entry name" value="LigB-like"/>
    <property type="match status" value="1"/>
</dbReference>
<dbReference type="Proteomes" id="UP000176998">
    <property type="component" value="Unassembled WGS sequence"/>
</dbReference>
<comment type="similarity">
    <text evidence="2">Belongs to the DODA-type extradiol aromatic ring-opening dioxygenase family.</text>
</comment>
<evidence type="ECO:0000256" key="1">
    <source>
        <dbReference type="ARBA" id="ARBA00001947"/>
    </source>
</evidence>
<dbReference type="GO" id="GO:0016702">
    <property type="term" value="F:oxidoreductase activity, acting on single donors with incorporation of molecular oxygen, incorporation of two atoms of oxygen"/>
    <property type="evidence" value="ECO:0007669"/>
    <property type="project" value="UniProtKB-ARBA"/>
</dbReference>
<name>A0A1G4BFF4_9PEZI</name>